<evidence type="ECO:0000259" key="3">
    <source>
        <dbReference type="Pfam" id="PF16537"/>
    </source>
</evidence>
<evidence type="ECO:0000256" key="1">
    <source>
        <dbReference type="SAM" id="MobiDB-lite"/>
    </source>
</evidence>
<accession>A0AAD0TWN2</accession>
<sequence>MSYLLDALKQSQQADMSAEQYDLQSAQLKQQQALTRYKKMVWLLGGAIAAFIAIAGGFTAGKWFQSSALLKTSQPVAVVSTDSKKQKQAVTDEPTTAQNKAEKPVTSPSSEAEKNSNKATIEGQLVYVQTPTGVQKMLLTPQGQYIPINDNPAQQQPGYNVQTPINANGYNQNAFNQPTHNAQLPNTQSYNPLAYNAHGQNTQFMQPQTQNTSSAGLDMSKYKVLGKPLNGENTPSTQAPQSSPELDAVPSKLKDAFAQAIKDSEQEQDYEVTQASRSSSRVKPVELLPDGLQAMLPSIKYQAHIYSSSADKRWIKLNGRELHEGESIGALKVREITPEQSVLDFDGYEFSIKALQDWPQ</sequence>
<feature type="region of interest" description="Disordered" evidence="1">
    <location>
        <begin position="81"/>
        <end position="118"/>
    </location>
</feature>
<feature type="domain" description="Type II secretion system protein GspB C-terminal" evidence="3">
    <location>
        <begin position="296"/>
        <end position="354"/>
    </location>
</feature>
<feature type="transmembrane region" description="Helical" evidence="2">
    <location>
        <begin position="41"/>
        <end position="64"/>
    </location>
</feature>
<dbReference type="Proteomes" id="UP000279995">
    <property type="component" value="Chromosome I"/>
</dbReference>
<evidence type="ECO:0000313" key="5">
    <source>
        <dbReference type="Proteomes" id="UP000279995"/>
    </source>
</evidence>
<keyword evidence="2" id="KW-0812">Transmembrane</keyword>
<dbReference type="GO" id="GO:0015627">
    <property type="term" value="C:type II protein secretion system complex"/>
    <property type="evidence" value="ECO:0007669"/>
    <property type="project" value="InterPro"/>
</dbReference>
<dbReference type="AlphaFoldDB" id="A0AAD0TWN2"/>
<evidence type="ECO:0000256" key="2">
    <source>
        <dbReference type="SAM" id="Phobius"/>
    </source>
</evidence>
<protein>
    <submittedName>
        <fullName evidence="4">General secretion pathway protein GspB</fullName>
    </submittedName>
</protein>
<feature type="region of interest" description="Disordered" evidence="1">
    <location>
        <begin position="225"/>
        <end position="248"/>
    </location>
</feature>
<reference evidence="4 5" key="1">
    <citation type="submission" date="2018-10" db="EMBL/GenBank/DDBJ databases">
        <title>Complete Genome Sequence and Transcriptomic Profiles of a Marine Bacterium, Pseudoalteromonas agarivorans Hao 2018.</title>
        <authorList>
            <person name="Hao L."/>
        </authorList>
    </citation>
    <scope>NUCLEOTIDE SEQUENCE [LARGE SCALE GENOMIC DNA]</scope>
    <source>
        <strain evidence="4 5">Hao 2018</strain>
    </source>
</reference>
<gene>
    <name evidence="4" type="ORF">D9T18_04025</name>
</gene>
<name>A0AAD0TWN2_9GAMM</name>
<feature type="compositionally biased region" description="Polar residues" evidence="1">
    <location>
        <begin position="231"/>
        <end position="244"/>
    </location>
</feature>
<keyword evidence="2" id="KW-1133">Transmembrane helix</keyword>
<dbReference type="InterPro" id="IPR032389">
    <property type="entry name" value="GspB_C"/>
</dbReference>
<evidence type="ECO:0000313" key="4">
    <source>
        <dbReference type="EMBL" id="AYM85924.1"/>
    </source>
</evidence>
<proteinExistence type="predicted"/>
<organism evidence="4 5">
    <name type="scientific">Pseudoalteromonas agarivorans</name>
    <dbReference type="NCBI Taxonomy" id="176102"/>
    <lineage>
        <taxon>Bacteria</taxon>
        <taxon>Pseudomonadati</taxon>
        <taxon>Pseudomonadota</taxon>
        <taxon>Gammaproteobacteria</taxon>
        <taxon>Alteromonadales</taxon>
        <taxon>Pseudoalteromonadaceae</taxon>
        <taxon>Pseudoalteromonas</taxon>
    </lineage>
</organism>
<dbReference type="EMBL" id="CP033065">
    <property type="protein sequence ID" value="AYM85924.1"/>
    <property type="molecule type" value="Genomic_DNA"/>
</dbReference>
<keyword evidence="2" id="KW-0472">Membrane</keyword>
<dbReference type="Pfam" id="PF16537">
    <property type="entry name" value="T2SSB"/>
    <property type="match status" value="1"/>
</dbReference>
<dbReference type="RefSeq" id="WP_121637105.1">
    <property type="nucleotide sequence ID" value="NZ_CP033065.1"/>
</dbReference>